<proteinExistence type="predicted"/>
<dbReference type="Gene3D" id="3.80.10.10">
    <property type="entry name" value="Ribonuclease Inhibitor"/>
    <property type="match status" value="2"/>
</dbReference>
<organism evidence="2 3">
    <name type="scientific">Syncephalastrum racemosum</name>
    <name type="common">Filamentous fungus</name>
    <dbReference type="NCBI Taxonomy" id="13706"/>
    <lineage>
        <taxon>Eukaryota</taxon>
        <taxon>Fungi</taxon>
        <taxon>Fungi incertae sedis</taxon>
        <taxon>Mucoromycota</taxon>
        <taxon>Mucoromycotina</taxon>
        <taxon>Mucoromycetes</taxon>
        <taxon>Mucorales</taxon>
        <taxon>Syncephalastraceae</taxon>
        <taxon>Syncephalastrum</taxon>
    </lineage>
</organism>
<dbReference type="InterPro" id="IPR006553">
    <property type="entry name" value="Leu-rich_rpt_Cys-con_subtyp"/>
</dbReference>
<dbReference type="InParanoid" id="A0A1X2HPR8"/>
<dbReference type="SUPFAM" id="SSF52047">
    <property type="entry name" value="RNI-like"/>
    <property type="match status" value="1"/>
</dbReference>
<gene>
    <name evidence="2" type="ORF">BCR43DRAFT_486721</name>
</gene>
<dbReference type="InterPro" id="IPR057207">
    <property type="entry name" value="FBXL15_LRR"/>
</dbReference>
<dbReference type="Pfam" id="PF25372">
    <property type="entry name" value="DUF7885"/>
    <property type="match status" value="1"/>
</dbReference>
<accession>A0A1X2HPR8</accession>
<dbReference type="EMBL" id="MCGN01000002">
    <property type="protein sequence ID" value="ORZ01302.1"/>
    <property type="molecule type" value="Genomic_DNA"/>
</dbReference>
<dbReference type="PANTHER" id="PTHR13318">
    <property type="entry name" value="PARTNER OF PAIRED, ISOFORM B-RELATED"/>
    <property type="match status" value="1"/>
</dbReference>
<dbReference type="STRING" id="13706.A0A1X2HPR8"/>
<dbReference type="GO" id="GO:0031146">
    <property type="term" value="P:SCF-dependent proteasomal ubiquitin-dependent protein catabolic process"/>
    <property type="evidence" value="ECO:0007669"/>
    <property type="project" value="TreeGrafter"/>
</dbReference>
<keyword evidence="3" id="KW-1185">Reference proteome</keyword>
<dbReference type="Pfam" id="PF13516">
    <property type="entry name" value="LRR_6"/>
    <property type="match status" value="1"/>
</dbReference>
<reference evidence="2 3" key="1">
    <citation type="submission" date="2016-07" db="EMBL/GenBank/DDBJ databases">
        <title>Pervasive Adenine N6-methylation of Active Genes in Fungi.</title>
        <authorList>
            <consortium name="DOE Joint Genome Institute"/>
            <person name="Mondo S.J."/>
            <person name="Dannebaum R.O."/>
            <person name="Kuo R.C."/>
            <person name="Labutti K."/>
            <person name="Haridas S."/>
            <person name="Kuo A."/>
            <person name="Salamov A."/>
            <person name="Ahrendt S.R."/>
            <person name="Lipzen A."/>
            <person name="Sullivan W."/>
            <person name="Andreopoulos W.B."/>
            <person name="Clum A."/>
            <person name="Lindquist E."/>
            <person name="Daum C."/>
            <person name="Ramamoorthy G.K."/>
            <person name="Gryganskyi A."/>
            <person name="Culley D."/>
            <person name="Magnuson J.K."/>
            <person name="James T.Y."/>
            <person name="O'Malley M.A."/>
            <person name="Stajich J.E."/>
            <person name="Spatafora J.W."/>
            <person name="Visel A."/>
            <person name="Grigoriev I.V."/>
        </authorList>
    </citation>
    <scope>NUCLEOTIDE SEQUENCE [LARGE SCALE GENOMIC DNA]</scope>
    <source>
        <strain evidence="2 3">NRRL 2496</strain>
    </source>
</reference>
<evidence type="ECO:0000259" key="1">
    <source>
        <dbReference type="Pfam" id="PF25372"/>
    </source>
</evidence>
<dbReference type="SMART" id="SM00367">
    <property type="entry name" value="LRR_CC"/>
    <property type="match status" value="4"/>
</dbReference>
<protein>
    <recommendedName>
        <fullName evidence="1">F-box/LRR-repeat protein 15-like leucin rich repeat domain-containing protein</fullName>
    </recommendedName>
</protein>
<evidence type="ECO:0000313" key="2">
    <source>
        <dbReference type="EMBL" id="ORZ01302.1"/>
    </source>
</evidence>
<dbReference type="GO" id="GO:0019005">
    <property type="term" value="C:SCF ubiquitin ligase complex"/>
    <property type="evidence" value="ECO:0007669"/>
    <property type="project" value="TreeGrafter"/>
</dbReference>
<comment type="caution">
    <text evidence="2">The sequence shown here is derived from an EMBL/GenBank/DDBJ whole genome shotgun (WGS) entry which is preliminary data.</text>
</comment>
<dbReference type="Proteomes" id="UP000242180">
    <property type="component" value="Unassembled WGS sequence"/>
</dbReference>
<dbReference type="InterPro" id="IPR032675">
    <property type="entry name" value="LRR_dom_sf"/>
</dbReference>
<dbReference type="OrthoDB" id="10257471at2759"/>
<dbReference type="OMA" id="PTCALLN"/>
<name>A0A1X2HPR8_SYNRA</name>
<dbReference type="AlphaFoldDB" id="A0A1X2HPR8"/>
<sequence>MAANANNAPIKAFDPMLFITPIPAPNLYSCLEIVIPGLAWKDQASCALVDHKVYNIVRWHWWTTPDFTGYLHDRLYVANKLVKLLPSLGPQTRKLIRHIDLSELDEGLYDRIDPHLFDSFIKYMPRLETLNISKTAFLDSLPSHHWELPYLRSLDISYCDHMTDGLLVKIARGLPHLTLLRMDNIAGGGGKRALAGFADSCSELASLSIRNNTLVDDAAVTALAKFTTIHLRELDLTGCVNVSEEAFSTMARHNVNLRYLSLAHTRVTTDDLIPFLIGRAGRFLKHLDIGFCNSVDPQRLASYLLQAKDLKLLAISMPIAVALCQHQQIIHVDELATVDFLVVHELSENTPMAFLDDLRRIFPGVKRVTLTRDYYEADFMSFGSEKPKQAVITEDALNRYNMEQSSVIVTLANDRDKIEGLSIHFW</sequence>
<dbReference type="InterPro" id="IPR001611">
    <property type="entry name" value="Leu-rich_rpt"/>
</dbReference>
<evidence type="ECO:0000313" key="3">
    <source>
        <dbReference type="Proteomes" id="UP000242180"/>
    </source>
</evidence>
<feature type="domain" description="F-box/LRR-repeat protein 15-like leucin rich repeat" evidence="1">
    <location>
        <begin position="179"/>
        <end position="267"/>
    </location>
</feature>